<sequence>MQVGQQLVRQLGHAHFGVSHGRGVVAVHRTEVALAVYQQVAQGKRLRHPNDGVVHRSVAVRVILTDHVTDNTGRFLVRLVPVVTQLAHREQHTPVHGLQAIARIRQCPTDNYAHRVVEVGLFQLVFDIDREDFFGQFAHEKPDSFFG</sequence>
<name>A0A109LFS1_PSEFL</name>
<accession>A0A109LFS1</accession>
<dbReference type="PATRIC" id="fig|294.194.peg.3950"/>
<organism evidence="1 2">
    <name type="scientific">Pseudomonas fluorescens</name>
    <dbReference type="NCBI Taxonomy" id="294"/>
    <lineage>
        <taxon>Bacteria</taxon>
        <taxon>Pseudomonadati</taxon>
        <taxon>Pseudomonadota</taxon>
        <taxon>Gammaproteobacteria</taxon>
        <taxon>Pseudomonadales</taxon>
        <taxon>Pseudomonadaceae</taxon>
        <taxon>Pseudomonas</taxon>
    </lineage>
</organism>
<proteinExistence type="predicted"/>
<comment type="caution">
    <text evidence="1">The sequence shown here is derived from an EMBL/GenBank/DDBJ whole genome shotgun (WGS) entry which is preliminary data.</text>
</comment>
<dbReference type="AlphaFoldDB" id="A0A109LFS1"/>
<evidence type="ECO:0000313" key="1">
    <source>
        <dbReference type="EMBL" id="KWV86828.1"/>
    </source>
</evidence>
<reference evidence="1 2" key="1">
    <citation type="submission" date="2015-05" db="EMBL/GenBank/DDBJ databases">
        <title>A genomic and transcriptomic approach to investigate the blue pigment phenotype in Pseudomonas fluorescens.</title>
        <authorList>
            <person name="Andreani N.A."/>
            <person name="Cardazzo B."/>
        </authorList>
    </citation>
    <scope>NUCLEOTIDE SEQUENCE [LARGE SCALE GENOMIC DNA]</scope>
    <source>
        <strain evidence="1 2">Ps_22</strain>
    </source>
</reference>
<gene>
    <name evidence="1" type="ORF">PFLmoz3_03565</name>
</gene>
<dbReference type="Proteomes" id="UP000061348">
    <property type="component" value="Unassembled WGS sequence"/>
</dbReference>
<evidence type="ECO:0000313" key="2">
    <source>
        <dbReference type="Proteomes" id="UP000061348"/>
    </source>
</evidence>
<dbReference type="EMBL" id="LCYA01000087">
    <property type="protein sequence ID" value="KWV86828.1"/>
    <property type="molecule type" value="Genomic_DNA"/>
</dbReference>
<protein>
    <submittedName>
        <fullName evidence="1">Uncharacterized protein</fullName>
    </submittedName>
</protein>